<comment type="caution">
    <text evidence="2">The sequence shown here is derived from an EMBL/GenBank/DDBJ whole genome shotgun (WGS) entry which is preliminary data.</text>
</comment>
<accession>A0A9Q0HI22</accession>
<dbReference type="OrthoDB" id="1932905at2759"/>
<dbReference type="AlphaFoldDB" id="A0A9Q0HI22"/>
<sequence length="114" mass="13467">MAIGWFLRATMITQIVDRLNDATCMDQQLRNVEAPNYSKTASADFIVIPKKSENSSYEGFQMPLHYPRYKKEDYEKMEEWRIDQLLREYGLVVNGSLEEKRDYAMGAFLWPDQM</sequence>
<reference evidence="2" key="1">
    <citation type="journal article" date="2022" name="Cell">
        <title>Repeat-based holocentromeres influence genome architecture and karyotype evolution.</title>
        <authorList>
            <person name="Hofstatter P.G."/>
            <person name="Thangavel G."/>
            <person name="Lux T."/>
            <person name="Neumann P."/>
            <person name="Vondrak T."/>
            <person name="Novak P."/>
            <person name="Zhang M."/>
            <person name="Costa L."/>
            <person name="Castellani M."/>
            <person name="Scott A."/>
            <person name="Toegelov H."/>
            <person name="Fuchs J."/>
            <person name="Mata-Sucre Y."/>
            <person name="Dias Y."/>
            <person name="Vanzela A.L.L."/>
            <person name="Huettel B."/>
            <person name="Almeida C.C.S."/>
            <person name="Simkova H."/>
            <person name="Souza G."/>
            <person name="Pedrosa-Harand A."/>
            <person name="Macas J."/>
            <person name="Mayer K.F.X."/>
            <person name="Houben A."/>
            <person name="Marques A."/>
        </authorList>
    </citation>
    <scope>NUCLEOTIDE SEQUENCE</scope>
    <source>
        <strain evidence="2">RhyBre1mFocal</strain>
    </source>
</reference>
<dbReference type="Pfam" id="PF24847">
    <property type="entry name" value="DUF7722"/>
    <property type="match status" value="1"/>
</dbReference>
<dbReference type="InterPro" id="IPR056139">
    <property type="entry name" value="DUF7722"/>
</dbReference>
<feature type="domain" description="DUF7722" evidence="1">
    <location>
        <begin position="66"/>
        <end position="111"/>
    </location>
</feature>
<evidence type="ECO:0000259" key="1">
    <source>
        <dbReference type="Pfam" id="PF24847"/>
    </source>
</evidence>
<organism evidence="2 3">
    <name type="scientific">Rhynchospora breviuscula</name>
    <dbReference type="NCBI Taxonomy" id="2022672"/>
    <lineage>
        <taxon>Eukaryota</taxon>
        <taxon>Viridiplantae</taxon>
        <taxon>Streptophyta</taxon>
        <taxon>Embryophyta</taxon>
        <taxon>Tracheophyta</taxon>
        <taxon>Spermatophyta</taxon>
        <taxon>Magnoliopsida</taxon>
        <taxon>Liliopsida</taxon>
        <taxon>Poales</taxon>
        <taxon>Cyperaceae</taxon>
        <taxon>Cyperoideae</taxon>
        <taxon>Rhynchosporeae</taxon>
        <taxon>Rhynchospora</taxon>
    </lineage>
</organism>
<gene>
    <name evidence="2" type="ORF">LUZ63_018716</name>
</gene>
<dbReference type="PANTHER" id="PTHR33513">
    <property type="entry name" value="OS06G0523300 PROTEIN"/>
    <property type="match status" value="1"/>
</dbReference>
<dbReference type="PANTHER" id="PTHR33513:SF21">
    <property type="entry name" value="JMJN DOMAIN-CONTAINING PROTEIN"/>
    <property type="match status" value="1"/>
</dbReference>
<name>A0A9Q0HI22_9POAL</name>
<dbReference type="EMBL" id="JAMQYH010000005">
    <property type="protein sequence ID" value="KAJ1687326.1"/>
    <property type="molecule type" value="Genomic_DNA"/>
</dbReference>
<proteinExistence type="predicted"/>
<dbReference type="Proteomes" id="UP001151287">
    <property type="component" value="Unassembled WGS sequence"/>
</dbReference>
<evidence type="ECO:0000313" key="2">
    <source>
        <dbReference type="EMBL" id="KAJ1687326.1"/>
    </source>
</evidence>
<evidence type="ECO:0000313" key="3">
    <source>
        <dbReference type="Proteomes" id="UP001151287"/>
    </source>
</evidence>
<protein>
    <recommendedName>
        <fullName evidence="1">DUF7722 domain-containing protein</fullName>
    </recommendedName>
</protein>
<keyword evidence="3" id="KW-1185">Reference proteome</keyword>